<proteinExistence type="predicted"/>
<dbReference type="RefSeq" id="WP_281094749.1">
    <property type="nucleotide sequence ID" value="NZ_JARYZI010000007.1"/>
</dbReference>
<evidence type="ECO:0000256" key="3">
    <source>
        <dbReference type="PROSITE-ProRule" id="PRU00169"/>
    </source>
</evidence>
<dbReference type="CDD" id="cd00077">
    <property type="entry name" value="HDc"/>
    <property type="match status" value="1"/>
</dbReference>
<dbReference type="Gene3D" id="1.10.3210.10">
    <property type="entry name" value="Hypothetical protein af1432"/>
    <property type="match status" value="1"/>
</dbReference>
<protein>
    <recommendedName>
        <fullName evidence="1">Stage 0 sporulation protein A homolog</fullName>
    </recommendedName>
</protein>
<evidence type="ECO:0000256" key="2">
    <source>
        <dbReference type="ARBA" id="ARBA00024867"/>
    </source>
</evidence>
<dbReference type="SMART" id="SM00471">
    <property type="entry name" value="HDc"/>
    <property type="match status" value="1"/>
</dbReference>
<dbReference type="SUPFAM" id="SSF52172">
    <property type="entry name" value="CheY-like"/>
    <property type="match status" value="1"/>
</dbReference>
<feature type="modified residue" description="4-aspartylphosphate" evidence="3">
    <location>
        <position position="57"/>
    </location>
</feature>
<evidence type="ECO:0000313" key="7">
    <source>
        <dbReference type="Proteomes" id="UP001158045"/>
    </source>
</evidence>
<comment type="caution">
    <text evidence="6">The sequence shown here is derived from an EMBL/GenBank/DDBJ whole genome shotgun (WGS) entry which is preliminary data.</text>
</comment>
<dbReference type="InterPro" id="IPR001789">
    <property type="entry name" value="Sig_transdc_resp-reg_receiver"/>
</dbReference>
<dbReference type="EMBL" id="JARYZI010000007">
    <property type="protein sequence ID" value="MDH8678861.1"/>
    <property type="molecule type" value="Genomic_DNA"/>
</dbReference>
<dbReference type="PROSITE" id="PS51832">
    <property type="entry name" value="HD_GYP"/>
    <property type="match status" value="1"/>
</dbReference>
<name>A0ABT6NEN1_9FIRM</name>
<dbReference type="SMART" id="SM00448">
    <property type="entry name" value="REC"/>
    <property type="match status" value="1"/>
</dbReference>
<evidence type="ECO:0000256" key="1">
    <source>
        <dbReference type="ARBA" id="ARBA00018672"/>
    </source>
</evidence>
<sequence>MNSYDSKILIVDDQEPNTKLLKRILQSFKYTNIDILLDPRSVLGYCQANAPDLILLDLKMPFMDGFEVMEGIKSIVDPLFIQVIMISAQDEHSNKLRALDLGIVDFISKPFDNIEVILRINKALELKSLHEELKAKNDTLQCEVNVKSQLLEEMQMELIDRLMLSAEFRDARTGHHIARIGFFARHLAELAGLDERKSETIYHASKMHDIGKIGISDEILLKDSKLTDEEMDKMRLHTVKGAKILSGSQSEILKCAEKIALNHHEHWDGTGYPNGIKGESIDIESRITSICDVFDALCSERPYKPSWGLEAVIEELKTIKGIYLDPKLTDLFIEHIDEFIEIKKDIEVN</sequence>
<organism evidence="6 7">
    <name type="scientific">Fusibacter bizertensis</name>
    <dbReference type="NCBI Taxonomy" id="1488331"/>
    <lineage>
        <taxon>Bacteria</taxon>
        <taxon>Bacillati</taxon>
        <taxon>Bacillota</taxon>
        <taxon>Clostridia</taxon>
        <taxon>Eubacteriales</taxon>
        <taxon>Eubacteriales Family XII. Incertae Sedis</taxon>
        <taxon>Fusibacter</taxon>
    </lineage>
</organism>
<dbReference type="InterPro" id="IPR037522">
    <property type="entry name" value="HD_GYP_dom"/>
</dbReference>
<comment type="function">
    <text evidence="2">May play the central regulatory role in sporulation. It may be an element of the effector pathway responsible for the activation of sporulation genes in response to nutritional stress. Spo0A may act in concert with spo0H (a sigma factor) to control the expression of some genes that are critical to the sporulation process.</text>
</comment>
<dbReference type="PANTHER" id="PTHR45228:SF1">
    <property type="entry name" value="CYCLIC DI-GMP PHOSPHODIESTERASE TM_0186"/>
    <property type="match status" value="1"/>
</dbReference>
<dbReference type="PROSITE" id="PS50110">
    <property type="entry name" value="RESPONSE_REGULATORY"/>
    <property type="match status" value="1"/>
</dbReference>
<dbReference type="Pfam" id="PF00072">
    <property type="entry name" value="Response_reg"/>
    <property type="match status" value="1"/>
</dbReference>
<dbReference type="PANTHER" id="PTHR45228">
    <property type="entry name" value="CYCLIC DI-GMP PHOSPHODIESTERASE TM_0186-RELATED"/>
    <property type="match status" value="1"/>
</dbReference>
<dbReference type="Gene3D" id="3.40.50.2300">
    <property type="match status" value="1"/>
</dbReference>
<keyword evidence="7" id="KW-1185">Reference proteome</keyword>
<evidence type="ECO:0000259" key="5">
    <source>
        <dbReference type="PROSITE" id="PS51832"/>
    </source>
</evidence>
<evidence type="ECO:0000313" key="6">
    <source>
        <dbReference type="EMBL" id="MDH8678861.1"/>
    </source>
</evidence>
<evidence type="ECO:0000259" key="4">
    <source>
        <dbReference type="PROSITE" id="PS50110"/>
    </source>
</evidence>
<reference evidence="6 7" key="1">
    <citation type="submission" date="2023-04" db="EMBL/GenBank/DDBJ databases">
        <title>Fusibacter bizertensis strain WBS, isolated from littoral bottom sediments of the Arctic seas - biochemical and genomic analysis.</title>
        <authorList>
            <person name="Brioukhanov A.L."/>
        </authorList>
    </citation>
    <scope>NUCLEOTIDE SEQUENCE [LARGE SCALE GENOMIC DNA]</scope>
    <source>
        <strain evidence="6 7">WBS</strain>
    </source>
</reference>
<feature type="domain" description="Response regulatory" evidence="4">
    <location>
        <begin position="7"/>
        <end position="124"/>
    </location>
</feature>
<dbReference type="Proteomes" id="UP001158045">
    <property type="component" value="Unassembled WGS sequence"/>
</dbReference>
<feature type="domain" description="HD-GYP" evidence="5">
    <location>
        <begin position="151"/>
        <end position="348"/>
    </location>
</feature>
<dbReference type="InterPro" id="IPR011006">
    <property type="entry name" value="CheY-like_superfamily"/>
</dbReference>
<accession>A0ABT6NEN1</accession>
<keyword evidence="3" id="KW-0597">Phosphoprotein</keyword>
<dbReference type="SUPFAM" id="SSF109604">
    <property type="entry name" value="HD-domain/PDEase-like"/>
    <property type="match status" value="1"/>
</dbReference>
<gene>
    <name evidence="6" type="ORF">QE109_11915</name>
</gene>
<dbReference type="InterPro" id="IPR003607">
    <property type="entry name" value="HD/PDEase_dom"/>
</dbReference>
<dbReference type="Pfam" id="PF13487">
    <property type="entry name" value="HD_5"/>
    <property type="match status" value="1"/>
</dbReference>
<dbReference type="InterPro" id="IPR052020">
    <property type="entry name" value="Cyclic_di-GMP/3'3'-cGAMP_PDE"/>
</dbReference>